<organism evidence="3 4">
    <name type="scientific">Lucilia cuprina</name>
    <name type="common">Green bottle fly</name>
    <name type="synonym">Australian sheep blowfly</name>
    <dbReference type="NCBI Taxonomy" id="7375"/>
    <lineage>
        <taxon>Eukaryota</taxon>
        <taxon>Metazoa</taxon>
        <taxon>Ecdysozoa</taxon>
        <taxon>Arthropoda</taxon>
        <taxon>Hexapoda</taxon>
        <taxon>Insecta</taxon>
        <taxon>Pterygota</taxon>
        <taxon>Neoptera</taxon>
        <taxon>Endopterygota</taxon>
        <taxon>Diptera</taxon>
        <taxon>Brachycera</taxon>
        <taxon>Muscomorpha</taxon>
        <taxon>Oestroidea</taxon>
        <taxon>Calliphoridae</taxon>
        <taxon>Luciliinae</taxon>
        <taxon>Lucilia</taxon>
    </lineage>
</organism>
<accession>A0A0L0CMD4</accession>
<dbReference type="EMBL" id="JRES01000192">
    <property type="protein sequence ID" value="KNC33460.1"/>
    <property type="molecule type" value="Genomic_DNA"/>
</dbReference>
<feature type="region of interest" description="Disordered" evidence="1">
    <location>
        <begin position="203"/>
        <end position="256"/>
    </location>
</feature>
<dbReference type="STRING" id="7375.A0A0L0CMD4"/>
<name>A0A0L0CMD4_LUCCU</name>
<evidence type="ECO:0000313" key="4">
    <source>
        <dbReference type="Proteomes" id="UP000037069"/>
    </source>
</evidence>
<sequence length="352" mass="38207">MASSMHNTRLLRFLIVLTIVVLTIFIYTSYSSTQTLTPPPMRSAASLVALYSTQTNHSSNTNELDSSAANSYDSNNKVPNANTIDAAHKSFIYHANLPHPSLGGSHGNEMVFIKKLIHHREPTIDVNAIDDGGGGGGIEGGVDGQGSEGRSLVNAAVDENAADELALERFNNNNDLLQEEQYVQAVDNTLGNINNSVTSAASGVGTGGLASSDTNQQLKQQHQQQLTSDQLPSQQQDQQITADTNNSNNNLNKIPESDVLIPTSNLQKFIESADKILKNITVVQQPPSSVAPADNVNKCKFRYSFATGLGRPPNIMLSRWELMASSTASWWIVFKAVLYELSSSMLSRRSWM</sequence>
<keyword evidence="2" id="KW-1133">Transmembrane helix</keyword>
<protein>
    <submittedName>
        <fullName evidence="3">Uncharacterized protein</fullName>
    </submittedName>
</protein>
<comment type="caution">
    <text evidence="3">The sequence shown here is derived from an EMBL/GenBank/DDBJ whole genome shotgun (WGS) entry which is preliminary data.</text>
</comment>
<feature type="transmembrane region" description="Helical" evidence="2">
    <location>
        <begin position="12"/>
        <end position="30"/>
    </location>
</feature>
<keyword evidence="2" id="KW-0812">Transmembrane</keyword>
<gene>
    <name evidence="3" type="ORF">FF38_00387</name>
</gene>
<evidence type="ECO:0000256" key="1">
    <source>
        <dbReference type="SAM" id="MobiDB-lite"/>
    </source>
</evidence>
<dbReference type="OrthoDB" id="5512589at2759"/>
<feature type="compositionally biased region" description="Low complexity" evidence="1">
    <location>
        <begin position="216"/>
        <end position="252"/>
    </location>
</feature>
<dbReference type="Proteomes" id="UP000037069">
    <property type="component" value="Unassembled WGS sequence"/>
</dbReference>
<feature type="non-terminal residue" evidence="3">
    <location>
        <position position="352"/>
    </location>
</feature>
<keyword evidence="4" id="KW-1185">Reference proteome</keyword>
<evidence type="ECO:0000313" key="3">
    <source>
        <dbReference type="EMBL" id="KNC33460.1"/>
    </source>
</evidence>
<keyword evidence="2" id="KW-0472">Membrane</keyword>
<proteinExistence type="predicted"/>
<dbReference type="AlphaFoldDB" id="A0A0L0CMD4"/>
<evidence type="ECO:0000256" key="2">
    <source>
        <dbReference type="SAM" id="Phobius"/>
    </source>
</evidence>
<reference evidence="3 4" key="1">
    <citation type="journal article" date="2015" name="Nat. Commun.">
        <title>Lucilia cuprina genome unlocks parasitic fly biology to underpin future interventions.</title>
        <authorList>
            <person name="Anstead C.A."/>
            <person name="Korhonen P.K."/>
            <person name="Young N.D."/>
            <person name="Hall R.S."/>
            <person name="Jex A.R."/>
            <person name="Murali S.C."/>
            <person name="Hughes D.S."/>
            <person name="Lee S.F."/>
            <person name="Perry T."/>
            <person name="Stroehlein A.J."/>
            <person name="Ansell B.R."/>
            <person name="Breugelmans B."/>
            <person name="Hofmann A."/>
            <person name="Qu J."/>
            <person name="Dugan S."/>
            <person name="Lee S.L."/>
            <person name="Chao H."/>
            <person name="Dinh H."/>
            <person name="Han Y."/>
            <person name="Doddapaneni H.V."/>
            <person name="Worley K.C."/>
            <person name="Muzny D.M."/>
            <person name="Ioannidis P."/>
            <person name="Waterhouse R.M."/>
            <person name="Zdobnov E.M."/>
            <person name="James P.J."/>
            <person name="Bagnall N.H."/>
            <person name="Kotze A.C."/>
            <person name="Gibbs R.A."/>
            <person name="Richards S."/>
            <person name="Batterham P."/>
            <person name="Gasser R.B."/>
        </authorList>
    </citation>
    <scope>NUCLEOTIDE SEQUENCE [LARGE SCALE GENOMIC DNA]</scope>
    <source>
        <strain evidence="3 4">LS</strain>
        <tissue evidence="3">Full body</tissue>
    </source>
</reference>